<dbReference type="SUPFAM" id="SSF74650">
    <property type="entry name" value="Galactose mutarotase-like"/>
    <property type="match status" value="1"/>
</dbReference>
<dbReference type="GO" id="GO:0006006">
    <property type="term" value="P:glucose metabolic process"/>
    <property type="evidence" value="ECO:0007669"/>
    <property type="project" value="TreeGrafter"/>
</dbReference>
<dbReference type="PANTHER" id="PTHR10091">
    <property type="entry name" value="ALDOSE-1-EPIMERASE"/>
    <property type="match status" value="1"/>
</dbReference>
<dbReference type="EMBL" id="LN555523">
    <property type="protein sequence ID" value="CED93724.1"/>
    <property type="molecule type" value="Genomic_DNA"/>
</dbReference>
<name>A0A1V1I2R9_9FIRM</name>
<dbReference type="UniPathway" id="UPA00242"/>
<protein>
    <recommendedName>
        <fullName evidence="5 8">Aldose 1-epimerase</fullName>
        <ecNumber evidence="4 8">5.1.3.3</ecNumber>
    </recommendedName>
</protein>
<dbReference type="Gene3D" id="2.70.98.10">
    <property type="match status" value="1"/>
</dbReference>
<evidence type="ECO:0000256" key="9">
    <source>
        <dbReference type="PIRSR" id="PIRSR005096-1"/>
    </source>
</evidence>
<evidence type="ECO:0000256" key="11">
    <source>
        <dbReference type="PIRSR" id="PIRSR005096-3"/>
    </source>
</evidence>
<dbReference type="PIRSF" id="PIRSF005096">
    <property type="entry name" value="GALM"/>
    <property type="match status" value="1"/>
</dbReference>
<feature type="active site" description="Proton donor" evidence="9">
    <location>
        <position position="179"/>
    </location>
</feature>
<dbReference type="PANTHER" id="PTHR10091:SF0">
    <property type="entry name" value="GALACTOSE MUTAROTASE"/>
    <property type="match status" value="1"/>
</dbReference>
<proteinExistence type="inferred from homology"/>
<dbReference type="PROSITE" id="PS00545">
    <property type="entry name" value="ALDOSE_1_EPIMERASE"/>
    <property type="match status" value="1"/>
</dbReference>
<feature type="binding site" evidence="11">
    <location>
        <begin position="179"/>
        <end position="181"/>
    </location>
    <ligand>
        <name>beta-D-galactose</name>
        <dbReference type="ChEBI" id="CHEBI:27667"/>
    </ligand>
</feature>
<dbReference type="InterPro" id="IPR011013">
    <property type="entry name" value="Gal_mutarotase_sf_dom"/>
</dbReference>
<dbReference type="KEGG" id="ril:CRIB_973"/>
<dbReference type="GO" id="GO:0004034">
    <property type="term" value="F:aldose 1-epimerase activity"/>
    <property type="evidence" value="ECO:0007669"/>
    <property type="project" value="UniProtKB-EC"/>
</dbReference>
<evidence type="ECO:0000256" key="4">
    <source>
        <dbReference type="ARBA" id="ARBA00013185"/>
    </source>
</evidence>
<keyword evidence="7 8" id="KW-0119">Carbohydrate metabolism</keyword>
<comment type="pathway">
    <text evidence="2 8">Carbohydrate metabolism; hexose metabolism.</text>
</comment>
<dbReference type="InterPro" id="IPR008183">
    <property type="entry name" value="Aldose_1/G6P_1-epimerase"/>
</dbReference>
<evidence type="ECO:0000256" key="3">
    <source>
        <dbReference type="ARBA" id="ARBA00006206"/>
    </source>
</evidence>
<dbReference type="RefSeq" id="WP_180703416.1">
    <property type="nucleotide sequence ID" value="NZ_LN555523.1"/>
</dbReference>
<evidence type="ECO:0000256" key="5">
    <source>
        <dbReference type="ARBA" id="ARBA00014165"/>
    </source>
</evidence>
<dbReference type="GO" id="GO:0005737">
    <property type="term" value="C:cytoplasm"/>
    <property type="evidence" value="ECO:0007669"/>
    <property type="project" value="TreeGrafter"/>
</dbReference>
<keyword evidence="6 8" id="KW-0413">Isomerase</keyword>
<comment type="similarity">
    <text evidence="3 8">Belongs to the aldose epimerase family.</text>
</comment>
<accession>A0A1V1I2R9</accession>
<dbReference type="GO" id="GO:0030246">
    <property type="term" value="F:carbohydrate binding"/>
    <property type="evidence" value="ECO:0007669"/>
    <property type="project" value="InterPro"/>
</dbReference>
<reference evidence="12 13" key="1">
    <citation type="submission" date="2014-04" db="EMBL/GenBank/DDBJ databases">
        <authorList>
            <person name="Hornung B.V."/>
        </authorList>
    </citation>
    <scope>NUCLEOTIDE SEQUENCE [LARGE SCALE GENOMIC DNA]</scope>
    <source>
        <strain evidence="12 13">CRIB</strain>
    </source>
</reference>
<dbReference type="AlphaFoldDB" id="A0A1V1I2R9"/>
<dbReference type="InterPro" id="IPR014718">
    <property type="entry name" value="GH-type_carb-bd"/>
</dbReference>
<evidence type="ECO:0000313" key="12">
    <source>
        <dbReference type="EMBL" id="CED93724.1"/>
    </source>
</evidence>
<gene>
    <name evidence="12" type="ORF">CRIB_973</name>
</gene>
<dbReference type="GeneID" id="82205152"/>
<feature type="active site" description="Proton acceptor" evidence="9">
    <location>
        <position position="311"/>
    </location>
</feature>
<evidence type="ECO:0000313" key="13">
    <source>
        <dbReference type="Proteomes" id="UP000245622"/>
    </source>
</evidence>
<feature type="binding site" evidence="10">
    <location>
        <position position="251"/>
    </location>
    <ligand>
        <name>beta-D-galactose</name>
        <dbReference type="ChEBI" id="CHEBI:27667"/>
    </ligand>
</feature>
<evidence type="ECO:0000256" key="8">
    <source>
        <dbReference type="PIRNR" id="PIRNR005096"/>
    </source>
</evidence>
<dbReference type="CDD" id="cd09019">
    <property type="entry name" value="galactose_mutarotase_like"/>
    <property type="match status" value="1"/>
</dbReference>
<organism evidence="12 13">
    <name type="scientific">Romboutsia ilealis</name>
    <dbReference type="NCBI Taxonomy" id="1115758"/>
    <lineage>
        <taxon>Bacteria</taxon>
        <taxon>Bacillati</taxon>
        <taxon>Bacillota</taxon>
        <taxon>Clostridia</taxon>
        <taxon>Peptostreptococcales</taxon>
        <taxon>Peptostreptococcaceae</taxon>
        <taxon>Romboutsia</taxon>
    </lineage>
</organism>
<evidence type="ECO:0000256" key="7">
    <source>
        <dbReference type="ARBA" id="ARBA00023277"/>
    </source>
</evidence>
<evidence type="ECO:0000256" key="2">
    <source>
        <dbReference type="ARBA" id="ARBA00005028"/>
    </source>
</evidence>
<comment type="catalytic activity">
    <reaction evidence="1 8">
        <text>alpha-D-glucose = beta-D-glucose</text>
        <dbReference type="Rhea" id="RHEA:10264"/>
        <dbReference type="ChEBI" id="CHEBI:15903"/>
        <dbReference type="ChEBI" id="CHEBI:17925"/>
        <dbReference type="EC" id="5.1.3.3"/>
    </reaction>
</comment>
<dbReference type="Pfam" id="PF01263">
    <property type="entry name" value="Aldose_epim"/>
    <property type="match status" value="1"/>
</dbReference>
<dbReference type="InterPro" id="IPR015443">
    <property type="entry name" value="Aldose_1-epimerase"/>
</dbReference>
<dbReference type="GO" id="GO:0033499">
    <property type="term" value="P:galactose catabolic process via UDP-galactose, Leloir pathway"/>
    <property type="evidence" value="ECO:0007669"/>
    <property type="project" value="TreeGrafter"/>
</dbReference>
<dbReference type="InterPro" id="IPR047215">
    <property type="entry name" value="Galactose_mutarotase-like"/>
</dbReference>
<evidence type="ECO:0000256" key="6">
    <source>
        <dbReference type="ARBA" id="ARBA00023235"/>
    </source>
</evidence>
<dbReference type="EC" id="5.1.3.3" evidence="4 8"/>
<sequence>MHLTKTLLKKIDNKEIISYNVRFDNGFEVEILNLGGIITKIITPDKNGNLENVVVGYKDIESYIQNPSYFGAIIGRTSGRICEGQISIDGVDYELAKNYNPHQGHGGYKGFNSKIWDLKVLEEENNITLKLYAKSLDMEENYPGNLDLCVSFKIYEDYKIEQTYEAVSDKKTLVNMTNHSYFNLSGDIKRPIIDEYLKVDCDYILELDKTCVPTGKKISVENTPFDFKKEMKIGDRINNNHKQIQIGCGYDHIFVLNNSQNQIKLNDRISGRNMIIDTDQNCVVIYSMNFPDEVELYNGKKTQKRYGICFETQAAPIGRDMCFIEDSLLNKGEKYTQKTTYTFSIN</sequence>
<evidence type="ECO:0000256" key="1">
    <source>
        <dbReference type="ARBA" id="ARBA00001614"/>
    </source>
</evidence>
<dbReference type="Proteomes" id="UP000245622">
    <property type="component" value="Chromosome 1"/>
</dbReference>
<keyword evidence="13" id="KW-1185">Reference proteome</keyword>
<evidence type="ECO:0000256" key="10">
    <source>
        <dbReference type="PIRSR" id="PIRSR005096-2"/>
    </source>
</evidence>
<dbReference type="InterPro" id="IPR018052">
    <property type="entry name" value="Ald1_epimerase_CS"/>
</dbReference>